<reference evidence="5 6" key="1">
    <citation type="submission" date="2024-08" db="EMBL/GenBank/DDBJ databases">
        <authorList>
            <person name="Lu H."/>
        </authorList>
    </citation>
    <scope>NUCLEOTIDE SEQUENCE [LARGE SCALE GENOMIC DNA]</scope>
    <source>
        <strain evidence="5 6">LKC17W</strain>
    </source>
</reference>
<dbReference type="InterPro" id="IPR012337">
    <property type="entry name" value="RNaseH-like_sf"/>
</dbReference>
<sequence>MPTNRVTMRRIREALRLHLQAGLSYNEVGRALKISKSAVGKYVSLAKVAGVDCAVADGLSDEALEALLYRPALPRSSHQLAPDFGVVHQELKRPGVTLMLLWEEYASANPLAYKYTSFCIKYREFAKTQQRSMRQVHIAGEKLFVDYAGDTVPIVDAGTGEISRAQIFVAVLGASNYTFVCATPRQTTEDWIGAQVLALEFFGGSPKLIVPDQARALIKTPGRYDPEPGRAYEEFAQHYSCAVLAARPAHPRDKPKVEAAVLLVQRWILARLRNRQFFSLAELNRAIAGLLVDLNQRPFKKLPGCRRSAFEQLDAPVLRPLPAERFTISRWKTATVNIDYHVEFDGHYYSVPHRLVRAKVDVRVTGPLLECFFSNQRVASHVLSPVRGAFTTTPEHMPASHRAHLEWTPAKLIAWGERIGVSTAAVVTWQMTHRPHPEQGYRACLGLLALARKYSGARLEAACTRAMAIRAPSLSSVTNILRSGLDSQPKPLDAADNPVVAHENVRGPDYYH</sequence>
<dbReference type="InterPro" id="IPR054353">
    <property type="entry name" value="IstA-like_C"/>
</dbReference>
<evidence type="ECO:0000313" key="5">
    <source>
        <dbReference type="EMBL" id="MFG6443568.1"/>
    </source>
</evidence>
<keyword evidence="6" id="KW-1185">Reference proteome</keyword>
<dbReference type="InterPro" id="IPR036397">
    <property type="entry name" value="RNaseH_sf"/>
</dbReference>
<gene>
    <name evidence="5" type="primary">istA</name>
    <name evidence="5" type="ORF">ACG0Z3_23035</name>
</gene>
<dbReference type="PROSITE" id="PS50994">
    <property type="entry name" value="INTEGRASE"/>
    <property type="match status" value="1"/>
</dbReference>
<evidence type="ECO:0000259" key="4">
    <source>
        <dbReference type="PROSITE" id="PS50994"/>
    </source>
</evidence>
<name>A0ABW7FQD3_9BURK</name>
<dbReference type="PANTHER" id="PTHR35004:SF8">
    <property type="entry name" value="TRANSPOSASE RV3428C-RELATED"/>
    <property type="match status" value="1"/>
</dbReference>
<evidence type="ECO:0000259" key="3">
    <source>
        <dbReference type="PROSITE" id="PS50532"/>
    </source>
</evidence>
<accession>A0ABW7FQD3</accession>
<evidence type="ECO:0000256" key="1">
    <source>
        <dbReference type="ARBA" id="ARBA00009277"/>
    </source>
</evidence>
<dbReference type="Pfam" id="PF00665">
    <property type="entry name" value="rve"/>
    <property type="match status" value="1"/>
</dbReference>
<dbReference type="Proteomes" id="UP001606301">
    <property type="component" value="Unassembled WGS sequence"/>
</dbReference>
<dbReference type="RefSeq" id="WP_394402361.1">
    <property type="nucleotide sequence ID" value="NZ_JBIGHW010000037.1"/>
</dbReference>
<comment type="caution">
    <text evidence="5">The sequence shown here is derived from an EMBL/GenBank/DDBJ whole genome shotgun (WGS) entry which is preliminary data.</text>
</comment>
<dbReference type="NCBIfam" id="NF033546">
    <property type="entry name" value="transpos_IS21"/>
    <property type="match status" value="1"/>
</dbReference>
<organism evidence="5 6">
    <name type="scientific">Pelomonas margarita</name>
    <dbReference type="NCBI Taxonomy" id="3299031"/>
    <lineage>
        <taxon>Bacteria</taxon>
        <taxon>Pseudomonadati</taxon>
        <taxon>Pseudomonadota</taxon>
        <taxon>Betaproteobacteria</taxon>
        <taxon>Burkholderiales</taxon>
        <taxon>Sphaerotilaceae</taxon>
        <taxon>Roseateles</taxon>
    </lineage>
</organism>
<feature type="domain" description="Integrase catalytic" evidence="4">
    <location>
        <begin position="131"/>
        <end position="330"/>
    </location>
</feature>
<dbReference type="EMBL" id="JBIGHW010000037">
    <property type="protein sequence ID" value="MFG6443568.1"/>
    <property type="molecule type" value="Genomic_DNA"/>
</dbReference>
<dbReference type="InterPro" id="IPR017895">
    <property type="entry name" value="HTH_IS408/IS1162_type"/>
</dbReference>
<dbReference type="PROSITE" id="PS50532">
    <property type="entry name" value="HTH_IS408"/>
    <property type="match status" value="1"/>
</dbReference>
<proteinExistence type="inferred from homology"/>
<protein>
    <submittedName>
        <fullName evidence="5">IS21 family transposase</fullName>
    </submittedName>
</protein>
<evidence type="ECO:0000256" key="2">
    <source>
        <dbReference type="SAM" id="MobiDB-lite"/>
    </source>
</evidence>
<feature type="domain" description="HTH IS408-type" evidence="3">
    <location>
        <begin position="11"/>
        <end position="91"/>
    </location>
</feature>
<dbReference type="Pfam" id="PF22483">
    <property type="entry name" value="Mu-transpos_C_2"/>
    <property type="match status" value="1"/>
</dbReference>
<dbReference type="InterPro" id="IPR001584">
    <property type="entry name" value="Integrase_cat-core"/>
</dbReference>
<dbReference type="Gene3D" id="3.30.420.10">
    <property type="entry name" value="Ribonuclease H-like superfamily/Ribonuclease H"/>
    <property type="match status" value="1"/>
</dbReference>
<dbReference type="SUPFAM" id="SSF53098">
    <property type="entry name" value="Ribonuclease H-like"/>
    <property type="match status" value="1"/>
</dbReference>
<dbReference type="PANTHER" id="PTHR35004">
    <property type="entry name" value="TRANSPOSASE RV3428C-RELATED"/>
    <property type="match status" value="1"/>
</dbReference>
<feature type="compositionally biased region" description="Basic and acidic residues" evidence="2">
    <location>
        <begin position="503"/>
        <end position="512"/>
    </location>
</feature>
<evidence type="ECO:0000313" key="6">
    <source>
        <dbReference type="Proteomes" id="UP001606301"/>
    </source>
</evidence>
<feature type="region of interest" description="Disordered" evidence="2">
    <location>
        <begin position="488"/>
        <end position="512"/>
    </location>
</feature>
<comment type="similarity">
    <text evidence="1">Belongs to the transposase IS21/IS408/IS1162 family.</text>
</comment>